<feature type="transmembrane region" description="Helical" evidence="1">
    <location>
        <begin position="54"/>
        <end position="74"/>
    </location>
</feature>
<feature type="transmembrane region" description="Helical" evidence="1">
    <location>
        <begin position="133"/>
        <end position="152"/>
    </location>
</feature>
<reference evidence="2 3" key="1">
    <citation type="journal article" date="2023" name="Proc. Natl. Acad. Sci. U.S.A.">
        <title>A global phylogenomic analysis of the shiitake genus Lentinula.</title>
        <authorList>
            <person name="Sierra-Patev S."/>
            <person name="Min B."/>
            <person name="Naranjo-Ortiz M."/>
            <person name="Looney B."/>
            <person name="Konkel Z."/>
            <person name="Slot J.C."/>
            <person name="Sakamoto Y."/>
            <person name="Steenwyk J.L."/>
            <person name="Rokas A."/>
            <person name="Carro J."/>
            <person name="Camarero S."/>
            <person name="Ferreira P."/>
            <person name="Molpeceres G."/>
            <person name="Ruiz-Duenas F.J."/>
            <person name="Serrano A."/>
            <person name="Henrissat B."/>
            <person name="Drula E."/>
            <person name="Hughes K.W."/>
            <person name="Mata J.L."/>
            <person name="Ishikawa N.K."/>
            <person name="Vargas-Isla R."/>
            <person name="Ushijima S."/>
            <person name="Smith C.A."/>
            <person name="Donoghue J."/>
            <person name="Ahrendt S."/>
            <person name="Andreopoulos W."/>
            <person name="He G."/>
            <person name="LaButti K."/>
            <person name="Lipzen A."/>
            <person name="Ng V."/>
            <person name="Riley R."/>
            <person name="Sandor L."/>
            <person name="Barry K."/>
            <person name="Martinez A.T."/>
            <person name="Xiao Y."/>
            <person name="Gibbons J.G."/>
            <person name="Terashima K."/>
            <person name="Grigoriev I.V."/>
            <person name="Hibbett D."/>
        </authorList>
    </citation>
    <scope>NUCLEOTIDE SEQUENCE [LARGE SCALE GENOMIC DNA]</scope>
    <source>
        <strain evidence="2 3">TFB7810</strain>
    </source>
</reference>
<sequence>MTPQEQAQLSAAAELYYLDVINIISTGVGIGMLGMGFYVAVWYLSNSKWGHAKVILLSCCLVIVLCSCWSLAYFGSYTLSSIRLVFIDQSIEIDLTTSIILDYINSWLPSIALVTGDFIVTWRAWVLLENNHYLQLILAVLGVANLGTNIASCIEDSIMVKSKLIKTISVLDWLSNACSIALNLCATCLIAWKAWTHNHTVKGSLHQKKTYVQKVLLLLIESGAWFCSIQLTVLVFTLVSIYVSSAGSLGFQEAFAVISAASTLAPAWYPVAVIILIQSNNSPVVETLHNTRSGRYLSDVEGNIEEASNMEQGGRF</sequence>
<keyword evidence="1" id="KW-0812">Transmembrane</keyword>
<organism evidence="2 3">
    <name type="scientific">Lentinula detonsa</name>
    <dbReference type="NCBI Taxonomy" id="2804962"/>
    <lineage>
        <taxon>Eukaryota</taxon>
        <taxon>Fungi</taxon>
        <taxon>Dikarya</taxon>
        <taxon>Basidiomycota</taxon>
        <taxon>Agaricomycotina</taxon>
        <taxon>Agaricomycetes</taxon>
        <taxon>Agaricomycetidae</taxon>
        <taxon>Agaricales</taxon>
        <taxon>Marasmiineae</taxon>
        <taxon>Omphalotaceae</taxon>
        <taxon>Lentinula</taxon>
    </lineage>
</organism>
<protein>
    <submittedName>
        <fullName evidence="2">Uncharacterized protein</fullName>
    </submittedName>
</protein>
<feature type="transmembrane region" description="Helical" evidence="1">
    <location>
        <begin position="255"/>
        <end position="277"/>
    </location>
</feature>
<evidence type="ECO:0000313" key="3">
    <source>
        <dbReference type="Proteomes" id="UP001142393"/>
    </source>
</evidence>
<accession>A0A9W8U1B4</accession>
<dbReference type="Proteomes" id="UP001142393">
    <property type="component" value="Unassembled WGS sequence"/>
</dbReference>
<evidence type="ECO:0000256" key="1">
    <source>
        <dbReference type="SAM" id="Phobius"/>
    </source>
</evidence>
<evidence type="ECO:0000313" key="2">
    <source>
        <dbReference type="EMBL" id="KAJ3748469.1"/>
    </source>
</evidence>
<keyword evidence="3" id="KW-1185">Reference proteome</keyword>
<gene>
    <name evidence="2" type="ORF">DFH05DRAFT_1472802</name>
</gene>
<dbReference type="EMBL" id="JANVFU010000002">
    <property type="protein sequence ID" value="KAJ3748469.1"/>
    <property type="molecule type" value="Genomic_DNA"/>
</dbReference>
<feature type="transmembrane region" description="Helical" evidence="1">
    <location>
        <begin position="20"/>
        <end position="42"/>
    </location>
</feature>
<feature type="transmembrane region" description="Helical" evidence="1">
    <location>
        <begin position="173"/>
        <end position="195"/>
    </location>
</feature>
<keyword evidence="1" id="KW-0472">Membrane</keyword>
<keyword evidence="1" id="KW-1133">Transmembrane helix</keyword>
<feature type="transmembrane region" description="Helical" evidence="1">
    <location>
        <begin position="215"/>
        <end position="243"/>
    </location>
</feature>
<name>A0A9W8U1B4_9AGAR</name>
<proteinExistence type="predicted"/>
<comment type="caution">
    <text evidence="2">The sequence shown here is derived from an EMBL/GenBank/DDBJ whole genome shotgun (WGS) entry which is preliminary data.</text>
</comment>
<dbReference type="AlphaFoldDB" id="A0A9W8U1B4"/>